<feature type="transmembrane region" description="Helical" evidence="2">
    <location>
        <begin position="503"/>
        <end position="522"/>
    </location>
</feature>
<keyword evidence="2" id="KW-1133">Transmembrane helix</keyword>
<feature type="transmembrane region" description="Helical" evidence="2">
    <location>
        <begin position="534"/>
        <end position="554"/>
    </location>
</feature>
<reference evidence="4" key="1">
    <citation type="submission" date="2016-10" db="EMBL/GenBank/DDBJ databases">
        <title>Sequence of Gallionella enrichment culture.</title>
        <authorList>
            <person name="Poehlein A."/>
            <person name="Muehling M."/>
            <person name="Daniel R."/>
        </authorList>
    </citation>
    <scope>NUCLEOTIDE SEQUENCE</scope>
</reference>
<keyword evidence="2" id="KW-0472">Membrane</keyword>
<organism evidence="4">
    <name type="scientific">mine drainage metagenome</name>
    <dbReference type="NCBI Taxonomy" id="410659"/>
    <lineage>
        <taxon>unclassified sequences</taxon>
        <taxon>metagenomes</taxon>
        <taxon>ecological metagenomes</taxon>
    </lineage>
</organism>
<gene>
    <name evidence="4" type="primary">ubiB_13</name>
    <name evidence="4" type="ORF">GALL_343450</name>
</gene>
<accession>A0A1J5QVJ7</accession>
<proteinExistence type="inferred from homology"/>
<protein>
    <recommendedName>
        <fullName evidence="3">ABC1 atypical kinase-like domain-containing protein</fullName>
    </recommendedName>
</protein>
<dbReference type="InterPro" id="IPR050154">
    <property type="entry name" value="UbiB_kinase"/>
</dbReference>
<evidence type="ECO:0000259" key="3">
    <source>
        <dbReference type="Pfam" id="PF03109"/>
    </source>
</evidence>
<comment type="similarity">
    <text evidence="1">Belongs to the protein kinase superfamily. ADCK protein kinase family.</text>
</comment>
<dbReference type="InterPro" id="IPR004147">
    <property type="entry name" value="ABC1_dom"/>
</dbReference>
<keyword evidence="4" id="KW-0808">Transferase</keyword>
<keyword evidence="2" id="KW-0812">Transmembrane</keyword>
<dbReference type="GO" id="GO:0016740">
    <property type="term" value="F:transferase activity"/>
    <property type="evidence" value="ECO:0007669"/>
    <property type="project" value="UniProtKB-KW"/>
</dbReference>
<dbReference type="EMBL" id="MLJW01000667">
    <property type="protein sequence ID" value="OIQ83852.1"/>
    <property type="molecule type" value="Genomic_DNA"/>
</dbReference>
<dbReference type="PANTHER" id="PTHR10566:SF113">
    <property type="entry name" value="PROTEIN ACTIVITY OF BC1 COMPLEX KINASE 7, CHLOROPLASTIC"/>
    <property type="match status" value="1"/>
</dbReference>
<feature type="domain" description="ABC1 atypical kinase-like" evidence="3">
    <location>
        <begin position="99"/>
        <end position="342"/>
    </location>
</feature>
<name>A0A1J5QVJ7_9ZZZZ</name>
<dbReference type="CDD" id="cd05121">
    <property type="entry name" value="ABC1_ADCK3-like"/>
    <property type="match status" value="1"/>
</dbReference>
<dbReference type="PANTHER" id="PTHR10566">
    <property type="entry name" value="CHAPERONE-ACTIVITY OF BC1 COMPLEX CABC1 -RELATED"/>
    <property type="match status" value="1"/>
</dbReference>
<dbReference type="InterPro" id="IPR011009">
    <property type="entry name" value="Kinase-like_dom_sf"/>
</dbReference>
<dbReference type="Pfam" id="PF03109">
    <property type="entry name" value="ABC1"/>
    <property type="match status" value="1"/>
</dbReference>
<comment type="caution">
    <text evidence="4">The sequence shown here is derived from an EMBL/GenBank/DDBJ whole genome shotgun (WGS) entry which is preliminary data.</text>
</comment>
<evidence type="ECO:0000256" key="1">
    <source>
        <dbReference type="ARBA" id="ARBA00009670"/>
    </source>
</evidence>
<evidence type="ECO:0000313" key="4">
    <source>
        <dbReference type="EMBL" id="OIQ83852.1"/>
    </source>
</evidence>
<evidence type="ECO:0000256" key="2">
    <source>
        <dbReference type="SAM" id="Phobius"/>
    </source>
</evidence>
<dbReference type="SUPFAM" id="SSF56112">
    <property type="entry name" value="Protein kinase-like (PK-like)"/>
    <property type="match status" value="1"/>
</dbReference>
<sequence length="559" mass="62799">MIRETISVMRDFGRLREIAGILIHYGWGDIVKRMGLGNLTERAGSLLRRKQADEIMHLPAEVRVRLALEELGPTFVKLGQVLATRADIFPPRWIAEFAKLQDNVPPEPFEALLPELEKTLGRSPFLVFKDLEREAVAAASIAQVHLAKLQDGTPVVLKVRRPNIEVRIEADLRLLGHLARLLESELPESRRFQPGKMVGQFAKSLRRELDLALEARNTERFAQNFADDPNVVFAKVYWEYSSVTLMVMEFIDGIPGNDLQAARDAGLDLRQLGALGADTVLKMVLVDGFFHADPHPGNIFYLPSNRLAIIDCGMVGRISMERRDQIADMLAALVAKDIERLRDILVGWAGDAPVDDARLTGDLDELIFNYESAPLRQIRFGVLLNDLISVMRENHLMVPPDLTMLFKALMTLEGLGRQLDPDFQIVRHLTPFVKKVIVDRYRPGALLKRGRHNLMSVMDVATALPRDVSRLLREIRRGRVKIDLDLKRLDHFGHQLDHSTNRLTLALVMSALIIGSSIVMTVKGGPTLFGLPAFGFLGFFVASLFGVILMISIWRSGRD</sequence>
<dbReference type="AlphaFoldDB" id="A0A1J5QVJ7"/>